<gene>
    <name evidence="10" type="ORF">BOW51_01855</name>
</gene>
<keyword evidence="11" id="KW-1185">Reference proteome</keyword>
<comment type="pathway">
    <text evidence="1 7">Cell wall biogenesis; peptidoglycan biosynthesis.</text>
</comment>
<dbReference type="CDD" id="cd16913">
    <property type="entry name" value="YkuD_like"/>
    <property type="match status" value="1"/>
</dbReference>
<evidence type="ECO:0000256" key="1">
    <source>
        <dbReference type="ARBA" id="ARBA00004752"/>
    </source>
</evidence>
<evidence type="ECO:0000256" key="3">
    <source>
        <dbReference type="ARBA" id="ARBA00022679"/>
    </source>
</evidence>
<dbReference type="InterPro" id="IPR036366">
    <property type="entry name" value="PGBDSf"/>
</dbReference>
<evidence type="ECO:0000259" key="9">
    <source>
        <dbReference type="PROSITE" id="PS52029"/>
    </source>
</evidence>
<dbReference type="GO" id="GO:0071555">
    <property type="term" value="P:cell wall organization"/>
    <property type="evidence" value="ECO:0007669"/>
    <property type="project" value="UniProtKB-UniRule"/>
</dbReference>
<dbReference type="Gene3D" id="2.40.440.10">
    <property type="entry name" value="L,D-transpeptidase catalytic domain-like"/>
    <property type="match status" value="1"/>
</dbReference>
<dbReference type="Pfam" id="PF01471">
    <property type="entry name" value="PG_binding_1"/>
    <property type="match status" value="1"/>
</dbReference>
<dbReference type="Pfam" id="PF20142">
    <property type="entry name" value="Scaffold"/>
    <property type="match status" value="1"/>
</dbReference>
<dbReference type="EMBL" id="MPRJ01000007">
    <property type="protein sequence ID" value="OOZ37581.1"/>
    <property type="molecule type" value="Genomic_DNA"/>
</dbReference>
<dbReference type="GO" id="GO:0016740">
    <property type="term" value="F:transferase activity"/>
    <property type="evidence" value="ECO:0007669"/>
    <property type="project" value="UniProtKB-KW"/>
</dbReference>
<dbReference type="OrthoDB" id="9778545at2"/>
<dbReference type="GO" id="GO:0009252">
    <property type="term" value="P:peptidoglycan biosynthetic process"/>
    <property type="evidence" value="ECO:0007669"/>
    <property type="project" value="UniProtKB-UniPathway"/>
</dbReference>
<evidence type="ECO:0000256" key="6">
    <source>
        <dbReference type="ARBA" id="ARBA00023316"/>
    </source>
</evidence>
<proteinExistence type="inferred from homology"/>
<keyword evidence="4 7" id="KW-0133">Cell shape</keyword>
<dbReference type="InterPro" id="IPR002477">
    <property type="entry name" value="Peptidoglycan-bd-like"/>
</dbReference>
<keyword evidence="8" id="KW-0732">Signal</keyword>
<dbReference type="SUPFAM" id="SSF141523">
    <property type="entry name" value="L,D-transpeptidase catalytic domain-like"/>
    <property type="match status" value="1"/>
</dbReference>
<name>A0A1T2KXQ3_9GAMM</name>
<feature type="signal peptide" evidence="8">
    <location>
        <begin position="1"/>
        <end position="28"/>
    </location>
</feature>
<dbReference type="InterPro" id="IPR045380">
    <property type="entry name" value="LD_TPept_scaffold_dom"/>
</dbReference>
<sequence length="542" mass="62090">MSRQSWKFRGWQLSFMAMVWLICTPAFATPSIQNPGVGSTETSSTQEGENSSIADFYRVTGTESIWISANGLSERGDRFINFLGQVEAEGLDSKRYLYDEILVYSRRENLCQLELWRLELLLDLVYLTLGKDLIQGRADWNVHDPRWHIPRSVASLSILAGILNSEIPIDRALRALGPKHYAFHQLKNVLVRYRDIERAGGWESIETRKSLKGGMETPLVAVLRERLSMAGDLDDADAVNPLLFDESLTKAVKAFQGRHGLEQDGVVGRKTREAMNVPVGERVRQIELNMERWRWLPRNLGDEYIIVNTAAFRLDYVKNAGTALSMRVIVGDQLNRTPVFTKELTYIDINPVWNVPHTIATDEILPQLAMKPDYLENNGFRILSDWSDSARELTFEETGWSVDNKSDFPYRLRQDSGDGNALGRIKFLLPNEYNIYLHDTPGKRLFNKPRRTFSHGCIRIENPRGLALNLFDQLKKWDEVRLDETLDSGENRKAVLKKPVPVYIVYLTSWVDESGTVHFSGDHYHRDSSLVRHLFPGEEVTY</sequence>
<protein>
    <recommendedName>
        <fullName evidence="9">L,D-TPase catalytic domain-containing protein</fullName>
    </recommendedName>
</protein>
<evidence type="ECO:0000256" key="2">
    <source>
        <dbReference type="ARBA" id="ARBA00005992"/>
    </source>
</evidence>
<evidence type="ECO:0000256" key="7">
    <source>
        <dbReference type="PROSITE-ProRule" id="PRU01373"/>
    </source>
</evidence>
<dbReference type="InterPro" id="IPR005490">
    <property type="entry name" value="LD_TPept_cat_dom"/>
</dbReference>
<dbReference type="InterPro" id="IPR038063">
    <property type="entry name" value="Transpep_catalytic_dom"/>
</dbReference>
<dbReference type="AlphaFoldDB" id="A0A1T2KXQ3"/>
<dbReference type="Proteomes" id="UP000190896">
    <property type="component" value="Unassembled WGS sequence"/>
</dbReference>
<evidence type="ECO:0000313" key="10">
    <source>
        <dbReference type="EMBL" id="OOZ37581.1"/>
    </source>
</evidence>
<dbReference type="Pfam" id="PF03734">
    <property type="entry name" value="YkuD"/>
    <property type="match status" value="1"/>
</dbReference>
<dbReference type="Gene3D" id="1.10.101.10">
    <property type="entry name" value="PGBD-like superfamily/PGBD"/>
    <property type="match status" value="1"/>
</dbReference>
<dbReference type="PANTHER" id="PTHR41533:SF2">
    <property type="entry name" value="BLR7131 PROTEIN"/>
    <property type="match status" value="1"/>
</dbReference>
<dbReference type="GO" id="GO:0008360">
    <property type="term" value="P:regulation of cell shape"/>
    <property type="evidence" value="ECO:0007669"/>
    <property type="project" value="UniProtKB-UniRule"/>
</dbReference>
<feature type="chain" id="PRO_5011984076" description="L,D-TPase catalytic domain-containing protein" evidence="8">
    <location>
        <begin position="29"/>
        <end position="542"/>
    </location>
</feature>
<dbReference type="InterPro" id="IPR052905">
    <property type="entry name" value="LD-transpeptidase_YkuD-like"/>
</dbReference>
<organism evidence="10 11">
    <name type="scientific">Solemya velesiana gill symbiont</name>
    <dbReference type="NCBI Taxonomy" id="1918948"/>
    <lineage>
        <taxon>Bacteria</taxon>
        <taxon>Pseudomonadati</taxon>
        <taxon>Pseudomonadota</taxon>
        <taxon>Gammaproteobacteria</taxon>
        <taxon>sulfur-oxidizing symbionts</taxon>
    </lineage>
</organism>
<comment type="caution">
    <text evidence="10">The sequence shown here is derived from an EMBL/GenBank/DDBJ whole genome shotgun (WGS) entry which is preliminary data.</text>
</comment>
<dbReference type="PROSITE" id="PS52029">
    <property type="entry name" value="LD_TPASE"/>
    <property type="match status" value="1"/>
</dbReference>
<dbReference type="PANTHER" id="PTHR41533">
    <property type="entry name" value="L,D-TRANSPEPTIDASE HI_1667-RELATED"/>
    <property type="match status" value="1"/>
</dbReference>
<accession>A0A1T2KXQ3</accession>
<evidence type="ECO:0000256" key="4">
    <source>
        <dbReference type="ARBA" id="ARBA00022960"/>
    </source>
</evidence>
<feature type="active site" description="Proton donor/acceptor" evidence="7">
    <location>
        <position position="438"/>
    </location>
</feature>
<feature type="domain" description="L,D-TPase catalytic" evidence="9">
    <location>
        <begin position="303"/>
        <end position="483"/>
    </location>
</feature>
<keyword evidence="6 7" id="KW-0961">Cell wall biogenesis/degradation</keyword>
<dbReference type="InterPro" id="IPR036365">
    <property type="entry name" value="PGBD-like_sf"/>
</dbReference>
<evidence type="ECO:0000256" key="8">
    <source>
        <dbReference type="SAM" id="SignalP"/>
    </source>
</evidence>
<keyword evidence="3" id="KW-0808">Transferase</keyword>
<dbReference type="GO" id="GO:0004180">
    <property type="term" value="F:carboxypeptidase activity"/>
    <property type="evidence" value="ECO:0007669"/>
    <property type="project" value="UniProtKB-ARBA"/>
</dbReference>
<evidence type="ECO:0000313" key="11">
    <source>
        <dbReference type="Proteomes" id="UP000190896"/>
    </source>
</evidence>
<dbReference type="SUPFAM" id="SSF47090">
    <property type="entry name" value="PGBD-like"/>
    <property type="match status" value="1"/>
</dbReference>
<keyword evidence="5 7" id="KW-0573">Peptidoglycan synthesis</keyword>
<evidence type="ECO:0000256" key="5">
    <source>
        <dbReference type="ARBA" id="ARBA00022984"/>
    </source>
</evidence>
<reference evidence="10 11" key="1">
    <citation type="submission" date="2016-11" db="EMBL/GenBank/DDBJ databases">
        <title>Mixed transmission modes and dynamic genome evolution in an obligate animal-bacterial symbiosis.</title>
        <authorList>
            <person name="Russell S.L."/>
            <person name="Corbett-Detig R.B."/>
            <person name="Cavanaugh C.M."/>
        </authorList>
    </citation>
    <scope>NUCLEOTIDE SEQUENCE [LARGE SCALE GENOMIC DNA]</scope>
    <source>
        <strain evidence="10">Se-Cadez</strain>
    </source>
</reference>
<feature type="active site" description="Nucleophile" evidence="7">
    <location>
        <position position="457"/>
    </location>
</feature>
<dbReference type="UniPathway" id="UPA00219"/>
<comment type="similarity">
    <text evidence="2">Belongs to the YkuD family.</text>
</comment>